<dbReference type="VEuPathDB" id="VectorBase:SCAU013014"/>
<gene>
    <name evidence="1" type="primary">106095395</name>
</gene>
<name>A0A1I8Q1I6_STOCA</name>
<dbReference type="Proteomes" id="UP000095300">
    <property type="component" value="Unassembled WGS sequence"/>
</dbReference>
<evidence type="ECO:0000313" key="2">
    <source>
        <dbReference type="Proteomes" id="UP000095300"/>
    </source>
</evidence>
<evidence type="ECO:0000313" key="1">
    <source>
        <dbReference type="EnsemblMetazoa" id="SCAU013014-PA"/>
    </source>
</evidence>
<protein>
    <submittedName>
        <fullName evidence="1">Uncharacterized protein</fullName>
    </submittedName>
</protein>
<sequence>MDSKFEKELRCEDEKEVFVAKQKIEKYFKAYGKYEKDGAKFQLGFANSIMLTISESECRHPRIYCQIITDVFGNALKPECAPKYWINYVNNLTNFHYHLVSKKQYAMASQIYHYICEFPNSKLQNDNVCMTIVYLYCTHLHSLTKRPEALGELINVVENLKNIFEEMLERNKTHNFQYKDVLRKTMMYLFPNSTLARLNQLFSNLSRCKVADMLIALFKLNAKQRLPLPPMEEIREHCQYVIETLSKFFLFDVVDSFQSQLSLYLLECSCQDIRLQTQKSIAEIFLQLYEYLKLVCAKKPIEGFEAAVTKCCNRFKELFEMHSKNLMDHSWFKDVLVFLSTIHTQMQNTAVFANFWRQMTMISSYSALLNLLLDSMKLAPCISSETKLNTITCCQSLRKHVIINFANTALSTFVLYCQNVKDEPTEELVQNDLVLIDKQQ</sequence>
<keyword evidence="2" id="KW-1185">Reference proteome</keyword>
<organism evidence="1 2">
    <name type="scientific">Stomoxys calcitrans</name>
    <name type="common">Stable fly</name>
    <name type="synonym">Conops calcitrans</name>
    <dbReference type="NCBI Taxonomy" id="35570"/>
    <lineage>
        <taxon>Eukaryota</taxon>
        <taxon>Metazoa</taxon>
        <taxon>Ecdysozoa</taxon>
        <taxon>Arthropoda</taxon>
        <taxon>Hexapoda</taxon>
        <taxon>Insecta</taxon>
        <taxon>Pterygota</taxon>
        <taxon>Neoptera</taxon>
        <taxon>Endopterygota</taxon>
        <taxon>Diptera</taxon>
        <taxon>Brachycera</taxon>
        <taxon>Muscomorpha</taxon>
        <taxon>Muscoidea</taxon>
        <taxon>Muscidae</taxon>
        <taxon>Stomoxys</taxon>
    </lineage>
</organism>
<dbReference type="AlphaFoldDB" id="A0A1I8Q1I6"/>
<accession>A0A1I8Q1I6</accession>
<proteinExistence type="predicted"/>
<dbReference type="EnsemblMetazoa" id="SCAU013014-RA">
    <property type="protein sequence ID" value="SCAU013014-PA"/>
    <property type="gene ID" value="SCAU013014"/>
</dbReference>
<reference evidence="1" key="1">
    <citation type="submission" date="2020-05" db="UniProtKB">
        <authorList>
            <consortium name="EnsemblMetazoa"/>
        </authorList>
    </citation>
    <scope>IDENTIFICATION</scope>
    <source>
        <strain evidence="1">USDA</strain>
    </source>
</reference>